<evidence type="ECO:0000313" key="3">
    <source>
        <dbReference type="Proteomes" id="UP000233491"/>
    </source>
</evidence>
<dbReference type="AlphaFoldDB" id="A0A2N3LYG1"/>
<comment type="caution">
    <text evidence="2">The sequence shown here is derived from an EMBL/GenBank/DDBJ whole genome shotgun (WGS) entry which is preliminary data.</text>
</comment>
<reference evidence="2 3" key="1">
    <citation type="submission" date="2017-12" db="EMBL/GenBank/DDBJ databases">
        <title>Anaerobic carbon monoxide metabolism by Pleomorphomonas carboxyditropha sp. nov., a new mesophilic hydrogenogenic carboxidotroph.</title>
        <authorList>
            <person name="Esquivel-Elizondo S."/>
            <person name="Krajmalnik-Brown R."/>
        </authorList>
    </citation>
    <scope>NUCLEOTIDE SEQUENCE [LARGE SCALE GENOMIC DNA]</scope>
    <source>
        <strain evidence="2 3">R5-392</strain>
    </source>
</reference>
<keyword evidence="3" id="KW-1185">Reference proteome</keyword>
<keyword evidence="1" id="KW-1133">Transmembrane helix</keyword>
<dbReference type="Proteomes" id="UP000233491">
    <property type="component" value="Unassembled WGS sequence"/>
</dbReference>
<keyword evidence="1" id="KW-0472">Membrane</keyword>
<gene>
    <name evidence="2" type="ORF">CXZ10_09880</name>
</gene>
<keyword evidence="1" id="KW-0812">Transmembrane</keyword>
<protein>
    <submittedName>
        <fullName evidence="2">Uncharacterized protein</fullName>
    </submittedName>
</protein>
<dbReference type="OrthoDB" id="7605542at2"/>
<evidence type="ECO:0000256" key="1">
    <source>
        <dbReference type="SAM" id="Phobius"/>
    </source>
</evidence>
<dbReference type="EMBL" id="PJNW01000005">
    <property type="protein sequence ID" value="PKR89660.1"/>
    <property type="molecule type" value="Genomic_DNA"/>
</dbReference>
<name>A0A2N3LYG1_9HYPH</name>
<dbReference type="Pfam" id="PF13440">
    <property type="entry name" value="Polysacc_synt_3"/>
    <property type="match status" value="1"/>
</dbReference>
<organism evidence="2 3">
    <name type="scientific">Pleomorphomonas diazotrophica</name>
    <dbReference type="NCBI Taxonomy" id="1166257"/>
    <lineage>
        <taxon>Bacteria</taxon>
        <taxon>Pseudomonadati</taxon>
        <taxon>Pseudomonadota</taxon>
        <taxon>Alphaproteobacteria</taxon>
        <taxon>Hyphomicrobiales</taxon>
        <taxon>Pleomorphomonadaceae</taxon>
        <taxon>Pleomorphomonas</taxon>
    </lineage>
</organism>
<feature type="transmembrane region" description="Helical" evidence="1">
    <location>
        <begin position="16"/>
        <end position="35"/>
    </location>
</feature>
<proteinExistence type="predicted"/>
<evidence type="ECO:0000313" key="2">
    <source>
        <dbReference type="EMBL" id="PKR89660.1"/>
    </source>
</evidence>
<accession>A0A2N3LYG1</accession>
<sequence length="94" mass="10222">MILCFQVPTGWVPPQFYRLFILQIVIFAVLARLLAPVEFGKVAIAGIFVDLATGLAALGTGQSLVQQRELTEHHIRAAFSISLVAGFSQPLLSQ</sequence>